<sequence>MSATPPATPPLVVNVDDDAANRYVKTRSLQMGGMTVTEAADGTTALALIADWQPSLVLLDVNLPDMNGLEVCRRIKESWPEIIVVQISATAITSADKISGLESGADCYLTSPVEPLELIAVTRAMLRLRAAEAQAQEAHERYRMIVESAIDYAIFTCGLDGRITSWNSGAEAVLGYRPEEIIGAPGARIFMPEDAAAGVPEAEMQAALTGASVNAERWHRRRDGSRFWSSGRMVPLRNRRGEAEGYLKILYDRSAEKEARDALEALNAELEIRVADRTRALEAANQRLREEFAERERTAEQIRQLQKMEALGQLTGGIAHDFNNLLTAILGGLEVTRMRVEEPRTLKMIDSSISAAQRGAKLVAQLMAFARRQNLEVECRQINTLVEEMLELLARSVGTSVTLTFDLAPDAWTVMADASQVQTAILNLAINARDAMPNGGCLRISTGNTLIEAAAPGTELAPGEYAMLAVEDTGTGMTDEVKTRLFEPFFTTKEIGKGTGLGLAQVYGFVRQSGGDVLVRSALGQGSRITILLPRATEAVAGDTAAVA</sequence>
<evidence type="ECO:0000256" key="5">
    <source>
        <dbReference type="SAM" id="Coils"/>
    </source>
</evidence>
<dbReference type="OrthoDB" id="9796100at2"/>
<dbReference type="Gene3D" id="3.30.450.20">
    <property type="entry name" value="PAS domain"/>
    <property type="match status" value="1"/>
</dbReference>
<dbReference type="Proteomes" id="UP000239724">
    <property type="component" value="Unassembled WGS sequence"/>
</dbReference>
<dbReference type="RefSeq" id="WP_104521439.1">
    <property type="nucleotide sequence ID" value="NZ_NHRY01000244.1"/>
</dbReference>
<dbReference type="InterPro" id="IPR001789">
    <property type="entry name" value="Sig_transdc_resp-reg_receiver"/>
</dbReference>
<evidence type="ECO:0000259" key="6">
    <source>
        <dbReference type="PROSITE" id="PS50109"/>
    </source>
</evidence>
<reference evidence="10 11" key="1">
    <citation type="journal article" date="2018" name="Arch. Microbiol.">
        <title>New insights into the metabolic potential of the phototrophic purple bacterium Rhodopila globiformis DSM 161(T) from its draft genome sequence and evidence for a vanadium-dependent nitrogenase.</title>
        <authorList>
            <person name="Imhoff J.F."/>
            <person name="Rahn T."/>
            <person name="Kunzel S."/>
            <person name="Neulinger S.C."/>
        </authorList>
    </citation>
    <scope>NUCLEOTIDE SEQUENCE [LARGE SCALE GENOMIC DNA]</scope>
    <source>
        <strain evidence="10 11">DSM 161</strain>
    </source>
</reference>
<dbReference type="EMBL" id="NHRY01000244">
    <property type="protein sequence ID" value="PPQ28398.1"/>
    <property type="molecule type" value="Genomic_DNA"/>
</dbReference>
<dbReference type="Pfam" id="PF02518">
    <property type="entry name" value="HATPase_c"/>
    <property type="match status" value="1"/>
</dbReference>
<dbReference type="Gene3D" id="3.40.50.2300">
    <property type="match status" value="1"/>
</dbReference>
<keyword evidence="11" id="KW-1185">Reference proteome</keyword>
<dbReference type="PROSITE" id="PS50113">
    <property type="entry name" value="PAC"/>
    <property type="match status" value="1"/>
</dbReference>
<evidence type="ECO:0000313" key="10">
    <source>
        <dbReference type="EMBL" id="PPQ28398.1"/>
    </source>
</evidence>
<dbReference type="InterPro" id="IPR036097">
    <property type="entry name" value="HisK_dim/P_sf"/>
</dbReference>
<dbReference type="SMART" id="SM00091">
    <property type="entry name" value="PAS"/>
    <property type="match status" value="1"/>
</dbReference>
<dbReference type="PANTHER" id="PTHR43065">
    <property type="entry name" value="SENSOR HISTIDINE KINASE"/>
    <property type="match status" value="1"/>
</dbReference>
<feature type="modified residue" description="4-aspartylphosphate" evidence="4">
    <location>
        <position position="60"/>
    </location>
</feature>
<dbReference type="Gene3D" id="1.10.287.130">
    <property type="match status" value="1"/>
</dbReference>
<gene>
    <name evidence="10" type="ORF">CCS01_24435</name>
</gene>
<evidence type="ECO:0000313" key="11">
    <source>
        <dbReference type="Proteomes" id="UP000239724"/>
    </source>
</evidence>
<dbReference type="GO" id="GO:0000155">
    <property type="term" value="F:phosphorelay sensor kinase activity"/>
    <property type="evidence" value="ECO:0007669"/>
    <property type="project" value="InterPro"/>
</dbReference>
<keyword evidence="5" id="KW-0175">Coiled coil</keyword>
<dbReference type="PROSITE" id="PS50109">
    <property type="entry name" value="HIS_KIN"/>
    <property type="match status" value="1"/>
</dbReference>
<dbReference type="Pfam" id="PF13426">
    <property type="entry name" value="PAS_9"/>
    <property type="match status" value="1"/>
</dbReference>
<organism evidence="10 11">
    <name type="scientific">Rhodopila globiformis</name>
    <name type="common">Rhodopseudomonas globiformis</name>
    <dbReference type="NCBI Taxonomy" id="1071"/>
    <lineage>
        <taxon>Bacteria</taxon>
        <taxon>Pseudomonadati</taxon>
        <taxon>Pseudomonadota</taxon>
        <taxon>Alphaproteobacteria</taxon>
        <taxon>Acetobacterales</taxon>
        <taxon>Acetobacteraceae</taxon>
        <taxon>Rhodopila</taxon>
    </lineage>
</organism>
<dbReference type="SMART" id="SM00387">
    <property type="entry name" value="HATPase_c"/>
    <property type="match status" value="1"/>
</dbReference>
<dbReference type="PRINTS" id="PR00344">
    <property type="entry name" value="BCTRLSENSOR"/>
</dbReference>
<dbReference type="InterPro" id="IPR035965">
    <property type="entry name" value="PAS-like_dom_sf"/>
</dbReference>
<feature type="coiled-coil region" evidence="5">
    <location>
        <begin position="253"/>
        <end position="308"/>
    </location>
</feature>
<keyword evidence="3 4" id="KW-0597">Phosphoprotein</keyword>
<dbReference type="CDD" id="cd00082">
    <property type="entry name" value="HisKA"/>
    <property type="match status" value="1"/>
</dbReference>
<dbReference type="InterPro" id="IPR011006">
    <property type="entry name" value="CheY-like_superfamily"/>
</dbReference>
<accession>A0A2S6N1C8</accession>
<evidence type="ECO:0000259" key="8">
    <source>
        <dbReference type="PROSITE" id="PS50112"/>
    </source>
</evidence>
<dbReference type="PROSITE" id="PS50110">
    <property type="entry name" value="RESPONSE_REGULATORY"/>
    <property type="match status" value="1"/>
</dbReference>
<evidence type="ECO:0000259" key="7">
    <source>
        <dbReference type="PROSITE" id="PS50110"/>
    </source>
</evidence>
<feature type="domain" description="Histidine kinase" evidence="6">
    <location>
        <begin position="317"/>
        <end position="537"/>
    </location>
</feature>
<dbReference type="PROSITE" id="PS50112">
    <property type="entry name" value="PAS"/>
    <property type="match status" value="1"/>
</dbReference>
<dbReference type="InterPro" id="IPR005467">
    <property type="entry name" value="His_kinase_dom"/>
</dbReference>
<dbReference type="InterPro" id="IPR003594">
    <property type="entry name" value="HATPase_dom"/>
</dbReference>
<dbReference type="InterPro" id="IPR003661">
    <property type="entry name" value="HisK_dim/P_dom"/>
</dbReference>
<dbReference type="PANTHER" id="PTHR43065:SF49">
    <property type="entry name" value="HISTIDINE KINASE"/>
    <property type="match status" value="1"/>
</dbReference>
<evidence type="ECO:0000256" key="1">
    <source>
        <dbReference type="ARBA" id="ARBA00000085"/>
    </source>
</evidence>
<feature type="domain" description="Response regulatory" evidence="7">
    <location>
        <begin position="11"/>
        <end position="126"/>
    </location>
</feature>
<dbReference type="SUPFAM" id="SSF55785">
    <property type="entry name" value="PYP-like sensor domain (PAS domain)"/>
    <property type="match status" value="1"/>
</dbReference>
<dbReference type="SUPFAM" id="SSF52172">
    <property type="entry name" value="CheY-like"/>
    <property type="match status" value="1"/>
</dbReference>
<evidence type="ECO:0000256" key="3">
    <source>
        <dbReference type="ARBA" id="ARBA00022553"/>
    </source>
</evidence>
<dbReference type="InterPro" id="IPR000700">
    <property type="entry name" value="PAS-assoc_C"/>
</dbReference>
<dbReference type="SMART" id="SM00388">
    <property type="entry name" value="HisKA"/>
    <property type="match status" value="1"/>
</dbReference>
<protein>
    <recommendedName>
        <fullName evidence="2">histidine kinase</fullName>
        <ecNumber evidence="2">2.7.13.3</ecNumber>
    </recommendedName>
</protein>
<dbReference type="CDD" id="cd00130">
    <property type="entry name" value="PAS"/>
    <property type="match status" value="1"/>
</dbReference>
<dbReference type="InterPro" id="IPR000014">
    <property type="entry name" value="PAS"/>
</dbReference>
<dbReference type="SMART" id="SM00448">
    <property type="entry name" value="REC"/>
    <property type="match status" value="1"/>
</dbReference>
<dbReference type="InterPro" id="IPR004358">
    <property type="entry name" value="Sig_transdc_His_kin-like_C"/>
</dbReference>
<dbReference type="NCBIfam" id="TIGR00229">
    <property type="entry name" value="sensory_box"/>
    <property type="match status" value="1"/>
</dbReference>
<feature type="domain" description="PAC" evidence="9">
    <location>
        <begin position="213"/>
        <end position="265"/>
    </location>
</feature>
<name>A0A2S6N1C8_RHOGL</name>
<evidence type="ECO:0000256" key="2">
    <source>
        <dbReference type="ARBA" id="ARBA00012438"/>
    </source>
</evidence>
<dbReference type="Gene3D" id="3.30.565.10">
    <property type="entry name" value="Histidine kinase-like ATPase, C-terminal domain"/>
    <property type="match status" value="1"/>
</dbReference>
<dbReference type="CDD" id="cd17574">
    <property type="entry name" value="REC_OmpR"/>
    <property type="match status" value="1"/>
</dbReference>
<dbReference type="SUPFAM" id="SSF55874">
    <property type="entry name" value="ATPase domain of HSP90 chaperone/DNA topoisomerase II/histidine kinase"/>
    <property type="match status" value="1"/>
</dbReference>
<dbReference type="EC" id="2.7.13.3" evidence="2"/>
<dbReference type="SUPFAM" id="SSF47384">
    <property type="entry name" value="Homodimeric domain of signal transducing histidine kinase"/>
    <property type="match status" value="1"/>
</dbReference>
<dbReference type="Pfam" id="PF00512">
    <property type="entry name" value="HisKA"/>
    <property type="match status" value="1"/>
</dbReference>
<dbReference type="AlphaFoldDB" id="A0A2S6N1C8"/>
<evidence type="ECO:0000256" key="4">
    <source>
        <dbReference type="PROSITE-ProRule" id="PRU00169"/>
    </source>
</evidence>
<dbReference type="Pfam" id="PF00072">
    <property type="entry name" value="Response_reg"/>
    <property type="match status" value="1"/>
</dbReference>
<proteinExistence type="predicted"/>
<dbReference type="InterPro" id="IPR036890">
    <property type="entry name" value="HATPase_C_sf"/>
</dbReference>
<evidence type="ECO:0000259" key="9">
    <source>
        <dbReference type="PROSITE" id="PS50113"/>
    </source>
</evidence>
<comment type="catalytic activity">
    <reaction evidence="1">
        <text>ATP + protein L-histidine = ADP + protein N-phospho-L-histidine.</text>
        <dbReference type="EC" id="2.7.13.3"/>
    </reaction>
</comment>
<feature type="domain" description="PAS" evidence="8">
    <location>
        <begin position="138"/>
        <end position="211"/>
    </location>
</feature>
<comment type="caution">
    <text evidence="10">The sequence shown here is derived from an EMBL/GenBank/DDBJ whole genome shotgun (WGS) entry which is preliminary data.</text>
</comment>